<name>A0ABQ9JVF8_9CUCU</name>
<keyword evidence="2 5" id="KW-0812">Transmembrane</keyword>
<evidence type="ECO:0000313" key="7">
    <source>
        <dbReference type="Proteomes" id="UP001162164"/>
    </source>
</evidence>
<accession>A0ABQ9JVF8</accession>
<dbReference type="Gene3D" id="1.20.1250.20">
    <property type="entry name" value="MFS general substrate transporter like domains"/>
    <property type="match status" value="1"/>
</dbReference>
<dbReference type="Proteomes" id="UP001162164">
    <property type="component" value="Unassembled WGS sequence"/>
</dbReference>
<keyword evidence="7" id="KW-1185">Reference proteome</keyword>
<dbReference type="SUPFAM" id="SSF103473">
    <property type="entry name" value="MFS general substrate transporter"/>
    <property type="match status" value="1"/>
</dbReference>
<comment type="caution">
    <text evidence="6">The sequence shown here is derived from an EMBL/GenBank/DDBJ whole genome shotgun (WGS) entry which is preliminary data.</text>
</comment>
<protein>
    <submittedName>
        <fullName evidence="6">Uncharacterized protein</fullName>
    </submittedName>
</protein>
<keyword evidence="3 5" id="KW-1133">Transmembrane helix</keyword>
<proteinExistence type="predicted"/>
<evidence type="ECO:0000256" key="4">
    <source>
        <dbReference type="ARBA" id="ARBA00023136"/>
    </source>
</evidence>
<dbReference type="InterPro" id="IPR036259">
    <property type="entry name" value="MFS_trans_sf"/>
</dbReference>
<evidence type="ECO:0000313" key="6">
    <source>
        <dbReference type="EMBL" id="KAJ8982155.1"/>
    </source>
</evidence>
<reference evidence="6" key="1">
    <citation type="journal article" date="2023" name="Insect Mol. Biol.">
        <title>Genome sequencing provides insights into the evolution of gene families encoding plant cell wall-degrading enzymes in longhorned beetles.</title>
        <authorList>
            <person name="Shin N.R."/>
            <person name="Okamura Y."/>
            <person name="Kirsch R."/>
            <person name="Pauchet Y."/>
        </authorList>
    </citation>
    <scope>NUCLEOTIDE SEQUENCE</scope>
    <source>
        <strain evidence="6">MMC_N1</strain>
    </source>
</reference>
<evidence type="ECO:0000256" key="3">
    <source>
        <dbReference type="ARBA" id="ARBA00022989"/>
    </source>
</evidence>
<feature type="transmembrane region" description="Helical" evidence="5">
    <location>
        <begin position="45"/>
        <end position="64"/>
    </location>
</feature>
<evidence type="ECO:0000256" key="5">
    <source>
        <dbReference type="SAM" id="Phobius"/>
    </source>
</evidence>
<organism evidence="6 7">
    <name type="scientific">Molorchus minor</name>
    <dbReference type="NCBI Taxonomy" id="1323400"/>
    <lineage>
        <taxon>Eukaryota</taxon>
        <taxon>Metazoa</taxon>
        <taxon>Ecdysozoa</taxon>
        <taxon>Arthropoda</taxon>
        <taxon>Hexapoda</taxon>
        <taxon>Insecta</taxon>
        <taxon>Pterygota</taxon>
        <taxon>Neoptera</taxon>
        <taxon>Endopterygota</taxon>
        <taxon>Coleoptera</taxon>
        <taxon>Polyphaga</taxon>
        <taxon>Cucujiformia</taxon>
        <taxon>Chrysomeloidea</taxon>
        <taxon>Cerambycidae</taxon>
        <taxon>Lamiinae</taxon>
        <taxon>Monochamini</taxon>
        <taxon>Molorchus</taxon>
    </lineage>
</organism>
<comment type="subcellular location">
    <subcellularLocation>
        <location evidence="1">Membrane</location>
        <topology evidence="1">Multi-pass membrane protein</topology>
    </subcellularLocation>
</comment>
<evidence type="ECO:0000256" key="2">
    <source>
        <dbReference type="ARBA" id="ARBA00022692"/>
    </source>
</evidence>
<keyword evidence="4 5" id="KW-0472">Membrane</keyword>
<dbReference type="PANTHER" id="PTHR24064">
    <property type="entry name" value="SOLUTE CARRIER FAMILY 22 MEMBER"/>
    <property type="match status" value="1"/>
</dbReference>
<dbReference type="EMBL" id="JAPWTJ010000141">
    <property type="protein sequence ID" value="KAJ8982155.1"/>
    <property type="molecule type" value="Genomic_DNA"/>
</dbReference>
<feature type="transmembrane region" description="Helical" evidence="5">
    <location>
        <begin position="20"/>
        <end position="38"/>
    </location>
</feature>
<evidence type="ECO:0000256" key="1">
    <source>
        <dbReference type="ARBA" id="ARBA00004141"/>
    </source>
</evidence>
<gene>
    <name evidence="6" type="ORF">NQ317_013940</name>
</gene>
<sequence length="169" mass="19873">MYPQMLEYVGPKWRTFVANMSIAIFFTFAASILPWIAYYVADWKLLCYITSAPLALAILTPWFVPESARLPQSSAAKTPHKRDIRRRHLGSYFVRTLYDYNQLHIKNEIIFFPQNYLLLEYPQNSTKRGTHLSGYYTSWNYNLEMSLLVKSLYPKINLCAKIQKNPTKF</sequence>